<evidence type="ECO:0000256" key="1">
    <source>
        <dbReference type="SAM" id="Coils"/>
    </source>
</evidence>
<gene>
    <name evidence="2" type="ORF">Cpap_1503</name>
</gene>
<dbReference type="EMBL" id="ACXX02000009">
    <property type="protein sequence ID" value="EGD47111.1"/>
    <property type="molecule type" value="Genomic_DNA"/>
</dbReference>
<proteinExistence type="predicted"/>
<accession>F1TEE5</accession>
<evidence type="ECO:0000313" key="3">
    <source>
        <dbReference type="Proteomes" id="UP000003860"/>
    </source>
</evidence>
<dbReference type="STRING" id="588581.Cpap_1503"/>
<evidence type="ECO:0008006" key="4">
    <source>
        <dbReference type="Google" id="ProtNLM"/>
    </source>
</evidence>
<dbReference type="Proteomes" id="UP000003860">
    <property type="component" value="Unassembled WGS sequence"/>
</dbReference>
<evidence type="ECO:0000313" key="2">
    <source>
        <dbReference type="EMBL" id="EGD47111.1"/>
    </source>
</evidence>
<comment type="caution">
    <text evidence="2">The sequence shown here is derived from an EMBL/GenBank/DDBJ whole genome shotgun (WGS) entry which is preliminary data.</text>
</comment>
<feature type="coiled-coil region" evidence="1">
    <location>
        <begin position="79"/>
        <end position="120"/>
    </location>
</feature>
<protein>
    <recommendedName>
        <fullName evidence="4">DUF3560 domain-containing protein</fullName>
    </recommendedName>
</protein>
<keyword evidence="3" id="KW-1185">Reference proteome</keyword>
<dbReference type="InterPro" id="IPR021944">
    <property type="entry name" value="DUF3560"/>
</dbReference>
<dbReference type="RefSeq" id="WP_004620135.1">
    <property type="nucleotide sequence ID" value="NZ_ACXX02000009.1"/>
</dbReference>
<dbReference type="AlphaFoldDB" id="F1TEE5"/>
<organism evidence="2 3">
    <name type="scientific">Ruminiclostridium papyrosolvens DSM 2782</name>
    <dbReference type="NCBI Taxonomy" id="588581"/>
    <lineage>
        <taxon>Bacteria</taxon>
        <taxon>Bacillati</taxon>
        <taxon>Bacillota</taxon>
        <taxon>Clostridia</taxon>
        <taxon>Eubacteriales</taxon>
        <taxon>Oscillospiraceae</taxon>
        <taxon>Ruminiclostridium</taxon>
    </lineage>
</organism>
<sequence>MGKYLLNKETQKIELHFGKTEYMALSEQQKREIKSSFLWSRTAGAWVSRSINNHYWAIQTAQKLGLEDAGTIGERLSYAEELERKSERAESRAERYEQYSENAEKRAVTLQADFNKYRKDWSWLTQPIIAGHAGSQAFARHRNKVIARYERGFEEYKKSEYYQDRAATARTTANNAKLNDKVYLDNKIKECNKTLKFHQENIAKYENALYKVQQGEILKKRSGEPLTPDYIEQRISERLEKYEWEHDKLEFFEKALSDLGGIQFSRANIKPGFIVSIRNSGRQCEVVSCGPVNVTYKILYGGAAGMVLTDPYAAIVEIVEAKEKTEEIKNPFVVGDILCKCRPADNSIYKAYQVIKTTKTGVKLQQIAVENGLPIPDKFTGEAAKQKKIVKNKWSDFVGVYDDDWQLHKYEPKAI</sequence>
<reference evidence="2" key="2">
    <citation type="submission" date="2011-01" db="EMBL/GenBank/DDBJ databases">
        <title>The Non-contiguous Finished genome of Clostridium papyrosolvens.</title>
        <authorList>
            <person name="Lucas S."/>
            <person name="Copeland A."/>
            <person name="Lapidus A."/>
            <person name="Cheng J.-F."/>
            <person name="Goodwin L."/>
            <person name="Pitluck S."/>
            <person name="Misra M."/>
            <person name="Chertkov O."/>
            <person name="Detter J.C."/>
            <person name="Han C."/>
            <person name="Tapia R."/>
            <person name="Land M."/>
            <person name="Hauser L."/>
            <person name="Kyrpides N."/>
            <person name="Ivanova N."/>
            <person name="Pagani I."/>
            <person name="Mouttaki H."/>
            <person name="He Z."/>
            <person name="Zhou J."/>
            <person name="Hemme C.L."/>
            <person name="Woyke T."/>
        </authorList>
    </citation>
    <scope>NUCLEOTIDE SEQUENCE [LARGE SCALE GENOMIC DNA]</scope>
    <source>
        <strain evidence="2">DSM 2782</strain>
    </source>
</reference>
<keyword evidence="1" id="KW-0175">Coiled coil</keyword>
<reference evidence="2" key="1">
    <citation type="submission" date="2009-07" db="EMBL/GenBank/DDBJ databases">
        <authorList>
            <consortium name="US DOE Joint Genome Institute (JGI-PGF)"/>
            <person name="Lucas S."/>
            <person name="Copeland A."/>
            <person name="Lapidus A."/>
            <person name="Glavina del Rio T."/>
            <person name="Tice H."/>
            <person name="Bruce D."/>
            <person name="Goodwin L."/>
            <person name="Pitluck S."/>
            <person name="Larimer F."/>
            <person name="Land M.L."/>
            <person name="Mouttaki H."/>
            <person name="He Z."/>
            <person name="Zhou J."/>
            <person name="Hemme C.L."/>
        </authorList>
    </citation>
    <scope>NUCLEOTIDE SEQUENCE [LARGE SCALE GENOMIC DNA]</scope>
    <source>
        <strain evidence="2">DSM 2782</strain>
    </source>
</reference>
<dbReference type="Pfam" id="PF12083">
    <property type="entry name" value="DUF3560"/>
    <property type="match status" value="1"/>
</dbReference>
<name>F1TEE5_9FIRM</name>
<dbReference type="OrthoDB" id="2537962at2"/>